<gene>
    <name evidence="2" type="ORF">C7I55_10220</name>
</gene>
<feature type="region of interest" description="Disordered" evidence="1">
    <location>
        <begin position="1"/>
        <end position="28"/>
    </location>
</feature>
<dbReference type="AlphaFoldDB" id="A0A2P7QRW8"/>
<reference evidence="2 3" key="1">
    <citation type="submission" date="2018-03" db="EMBL/GenBank/DDBJ databases">
        <title>The draft genome of Sphingosinicella sp. GL-C-18.</title>
        <authorList>
            <person name="Liu L."/>
            <person name="Li L."/>
            <person name="Liang L."/>
            <person name="Zhang X."/>
            <person name="Wang T."/>
        </authorList>
    </citation>
    <scope>NUCLEOTIDE SEQUENCE [LARGE SCALE GENOMIC DNA]</scope>
    <source>
        <strain evidence="2 3">GL-C-18</strain>
    </source>
</reference>
<keyword evidence="3" id="KW-1185">Reference proteome</keyword>
<feature type="compositionally biased region" description="Polar residues" evidence="1">
    <location>
        <begin position="1"/>
        <end position="11"/>
    </location>
</feature>
<accession>A0A2P7QRW8</accession>
<dbReference type="Proteomes" id="UP000241167">
    <property type="component" value="Unassembled WGS sequence"/>
</dbReference>
<dbReference type="EMBL" id="PXYI01000003">
    <property type="protein sequence ID" value="PSJ40680.1"/>
    <property type="molecule type" value="Genomic_DNA"/>
</dbReference>
<protein>
    <submittedName>
        <fullName evidence="2">Uncharacterized protein</fullName>
    </submittedName>
</protein>
<sequence length="62" mass="6662">MPWRSTPNVDTRSPAPIMSTAKAHPRTAAANGAIQRNSTNLLVARAVPPCIAPSPLFALRLW</sequence>
<evidence type="ECO:0000313" key="2">
    <source>
        <dbReference type="EMBL" id="PSJ40680.1"/>
    </source>
</evidence>
<name>A0A2P7QRW8_9SPHN</name>
<evidence type="ECO:0000256" key="1">
    <source>
        <dbReference type="SAM" id="MobiDB-lite"/>
    </source>
</evidence>
<evidence type="ECO:0000313" key="3">
    <source>
        <dbReference type="Proteomes" id="UP000241167"/>
    </source>
</evidence>
<proteinExistence type="predicted"/>
<comment type="caution">
    <text evidence="2">The sequence shown here is derived from an EMBL/GenBank/DDBJ whole genome shotgun (WGS) entry which is preliminary data.</text>
</comment>
<organism evidence="2 3">
    <name type="scientific">Allosphingosinicella deserti</name>
    <dbReference type="NCBI Taxonomy" id="2116704"/>
    <lineage>
        <taxon>Bacteria</taxon>
        <taxon>Pseudomonadati</taxon>
        <taxon>Pseudomonadota</taxon>
        <taxon>Alphaproteobacteria</taxon>
        <taxon>Sphingomonadales</taxon>
        <taxon>Sphingomonadaceae</taxon>
        <taxon>Allosphingosinicella</taxon>
    </lineage>
</organism>